<protein>
    <recommendedName>
        <fullName evidence="7">Small ribosomal subunit protein mS31</fullName>
    </recommendedName>
    <alternativeName>
        <fullName evidence="8">28S ribosomal protein S31, mitochondrial</fullName>
    </alternativeName>
</protein>
<reference evidence="10" key="1">
    <citation type="journal article" date="2005" name="Mol. Biol. Evol.">
        <title>Substitution rate and structural divergence of 5'UTR evolution: comparative analysis between human and cynomolgus monkey cDNAs.</title>
        <authorList>
            <person name="Osada N."/>
            <person name="Hirata M."/>
            <person name="Tanuma R."/>
            <person name="Kusuda J."/>
            <person name="Hida M."/>
            <person name="Suzuki Y."/>
            <person name="Sugano S."/>
            <person name="Gojobori T."/>
            <person name="Shen C.K."/>
            <person name="Wu C.I."/>
            <person name="Hashimoto K."/>
        </authorList>
    </citation>
    <scope>NUCLEOTIDE SEQUENCE</scope>
</reference>
<keyword evidence="6" id="KW-0687">Ribonucleoprotein</keyword>
<dbReference type="GO" id="GO:0003735">
    <property type="term" value="F:structural constituent of ribosome"/>
    <property type="evidence" value="ECO:0007669"/>
    <property type="project" value="InterPro"/>
</dbReference>
<comment type="subcellular location">
    <subcellularLocation>
        <location evidence="1">Mitochondrion</location>
    </subcellularLocation>
</comment>
<comment type="similarity">
    <text evidence="2">Belongs to the mitochondrion-specific ribosomal protein mS31 family.</text>
</comment>
<evidence type="ECO:0000256" key="1">
    <source>
        <dbReference type="ARBA" id="ARBA00004173"/>
    </source>
</evidence>
<evidence type="ECO:0000256" key="4">
    <source>
        <dbReference type="ARBA" id="ARBA00022980"/>
    </source>
</evidence>
<dbReference type="InterPro" id="IPR026299">
    <property type="entry name" value="MRP-S31"/>
</dbReference>
<dbReference type="PANTHER" id="PTHR13231">
    <property type="entry name" value="MITOCHONDRIAL RIBOSOMAL PROTEIN S31"/>
    <property type="match status" value="1"/>
</dbReference>
<accession>Q4R7K9</accession>
<sequence length="344" mass="39008">MFPTVSTFLPLRLLSRHPLSSGSPETSAVAIMLLAARHGTVRMKNIQRCFGTNSVICSKKDEQSVRTDETSKETSESQASAKENTKKDLLDIIKGMKVELSTVNVQTTKPPNRRPLKSLEATLGRLQRATEYAPKKRTEPLSPELVAAASAVADSLPFDKQTTKSELLRQLQQHEEESRAQRDAERSKISFSNIISDMKVARRSAARVRSRPEHQIQFDDGYDSSPDQQKTTDFRKRLRKNIFSGKRLHIFDMTAVTKEAPETDASPSLWDVGFAKQLATVDGQLLQNGFEELIQWTKEGKLWEFPINNEAGFDDGSEFHEHIFLEKHLRAFQNKDQFATSWSW</sequence>
<keyword evidence="5" id="KW-0496">Mitochondrion</keyword>
<feature type="region of interest" description="Disordered" evidence="9">
    <location>
        <begin position="205"/>
        <end position="231"/>
    </location>
</feature>
<evidence type="ECO:0000256" key="6">
    <source>
        <dbReference type="ARBA" id="ARBA00023274"/>
    </source>
</evidence>
<evidence type="ECO:0000256" key="9">
    <source>
        <dbReference type="SAM" id="MobiDB-lite"/>
    </source>
</evidence>
<evidence type="ECO:0000256" key="3">
    <source>
        <dbReference type="ARBA" id="ARBA00022946"/>
    </source>
</evidence>
<name>Q4R7K9_MACFA</name>
<reference evidence="10" key="2">
    <citation type="submission" date="2005-06" db="EMBL/GenBank/DDBJ databases">
        <title>DNA sequences of macaque genes expressed in brain or testis and its evolutionary implications.</title>
        <authorList>
            <consortium name="International consortium for macaque cDNA sequencing and analysis"/>
        </authorList>
    </citation>
    <scope>NUCLEOTIDE SEQUENCE</scope>
</reference>
<feature type="region of interest" description="Disordered" evidence="9">
    <location>
        <begin position="60"/>
        <end position="84"/>
    </location>
</feature>
<evidence type="ECO:0000313" key="10">
    <source>
        <dbReference type="EMBL" id="BAE00913.1"/>
    </source>
</evidence>
<keyword evidence="4 10" id="KW-0689">Ribosomal protein</keyword>
<dbReference type="EMBL" id="AB168808">
    <property type="protein sequence ID" value="BAE00913.1"/>
    <property type="molecule type" value="mRNA"/>
</dbReference>
<dbReference type="GO" id="GO:0005763">
    <property type="term" value="C:mitochondrial small ribosomal subunit"/>
    <property type="evidence" value="ECO:0007669"/>
    <property type="project" value="InterPro"/>
</dbReference>
<organism evidence="10">
    <name type="scientific">Macaca fascicularis</name>
    <name type="common">Crab-eating macaque</name>
    <name type="synonym">Cynomolgus monkey</name>
    <dbReference type="NCBI Taxonomy" id="9541"/>
    <lineage>
        <taxon>Eukaryota</taxon>
        <taxon>Metazoa</taxon>
        <taxon>Chordata</taxon>
        <taxon>Craniata</taxon>
        <taxon>Vertebrata</taxon>
        <taxon>Euteleostomi</taxon>
        <taxon>Mammalia</taxon>
        <taxon>Eutheria</taxon>
        <taxon>Euarchontoglires</taxon>
        <taxon>Primates</taxon>
        <taxon>Haplorrhini</taxon>
        <taxon>Catarrhini</taxon>
        <taxon>Cercopithecidae</taxon>
        <taxon>Cercopithecinae</taxon>
        <taxon>Macaca</taxon>
    </lineage>
</organism>
<dbReference type="Pfam" id="PF15433">
    <property type="entry name" value="MRP-S31"/>
    <property type="match status" value="1"/>
</dbReference>
<evidence type="ECO:0000256" key="2">
    <source>
        <dbReference type="ARBA" id="ARBA00011057"/>
    </source>
</evidence>
<feature type="compositionally biased region" description="Basic and acidic residues" evidence="9">
    <location>
        <begin position="60"/>
        <end position="75"/>
    </location>
</feature>
<dbReference type="AlphaFoldDB" id="Q4R7K9"/>
<proteinExistence type="evidence at transcript level"/>
<evidence type="ECO:0000256" key="7">
    <source>
        <dbReference type="ARBA" id="ARBA00035133"/>
    </source>
</evidence>
<dbReference type="PANTHER" id="PTHR13231:SF3">
    <property type="entry name" value="SMALL RIBOSOMAL SUBUNIT PROTEIN MS31"/>
    <property type="match status" value="1"/>
</dbReference>
<evidence type="ECO:0000256" key="5">
    <source>
        <dbReference type="ARBA" id="ARBA00023128"/>
    </source>
</evidence>
<evidence type="ECO:0000256" key="8">
    <source>
        <dbReference type="ARBA" id="ARBA00035363"/>
    </source>
</evidence>
<keyword evidence="3" id="KW-0809">Transit peptide</keyword>